<keyword evidence="1" id="KW-0805">Transcription regulation</keyword>
<dbReference type="InterPro" id="IPR050109">
    <property type="entry name" value="HTH-type_TetR-like_transc_reg"/>
</dbReference>
<dbReference type="Gene3D" id="1.10.357.10">
    <property type="entry name" value="Tetracycline Repressor, domain 2"/>
    <property type="match status" value="1"/>
</dbReference>
<comment type="caution">
    <text evidence="6">The sequence shown here is derived from an EMBL/GenBank/DDBJ whole genome shotgun (WGS) entry which is preliminary data.</text>
</comment>
<evidence type="ECO:0000259" key="5">
    <source>
        <dbReference type="PROSITE" id="PS50977"/>
    </source>
</evidence>
<keyword evidence="7" id="KW-1185">Reference proteome</keyword>
<evidence type="ECO:0000313" key="6">
    <source>
        <dbReference type="EMBL" id="GAA3704494.1"/>
    </source>
</evidence>
<gene>
    <name evidence="6" type="ORF">GCM10023081_45970</name>
</gene>
<dbReference type="Gene3D" id="1.10.10.60">
    <property type="entry name" value="Homeodomain-like"/>
    <property type="match status" value="1"/>
</dbReference>
<reference evidence="7" key="1">
    <citation type="journal article" date="2019" name="Int. J. Syst. Evol. Microbiol.">
        <title>The Global Catalogue of Microorganisms (GCM) 10K type strain sequencing project: providing services to taxonomists for standard genome sequencing and annotation.</title>
        <authorList>
            <consortium name="The Broad Institute Genomics Platform"/>
            <consortium name="The Broad Institute Genome Sequencing Center for Infectious Disease"/>
            <person name="Wu L."/>
            <person name="Ma J."/>
        </authorList>
    </citation>
    <scope>NUCLEOTIDE SEQUENCE [LARGE SCALE GENOMIC DNA]</scope>
    <source>
        <strain evidence="7">JCM 30742</strain>
    </source>
</reference>
<evidence type="ECO:0000256" key="1">
    <source>
        <dbReference type="ARBA" id="ARBA00023015"/>
    </source>
</evidence>
<dbReference type="SUPFAM" id="SSF48498">
    <property type="entry name" value="Tetracyclin repressor-like, C-terminal domain"/>
    <property type="match status" value="1"/>
</dbReference>
<dbReference type="PRINTS" id="PR00455">
    <property type="entry name" value="HTHTETR"/>
</dbReference>
<protein>
    <submittedName>
        <fullName evidence="6">TetR/AcrR family transcriptional regulator</fullName>
    </submittedName>
</protein>
<keyword evidence="2 4" id="KW-0238">DNA-binding</keyword>
<dbReference type="InterPro" id="IPR009057">
    <property type="entry name" value="Homeodomain-like_sf"/>
</dbReference>
<dbReference type="InterPro" id="IPR041490">
    <property type="entry name" value="KstR2_TetR_C"/>
</dbReference>
<dbReference type="InterPro" id="IPR001647">
    <property type="entry name" value="HTH_TetR"/>
</dbReference>
<dbReference type="InterPro" id="IPR036271">
    <property type="entry name" value="Tet_transcr_reg_TetR-rel_C_sf"/>
</dbReference>
<evidence type="ECO:0000256" key="2">
    <source>
        <dbReference type="ARBA" id="ARBA00023125"/>
    </source>
</evidence>
<dbReference type="PROSITE" id="PS50977">
    <property type="entry name" value="HTH_TETR_2"/>
    <property type="match status" value="1"/>
</dbReference>
<dbReference type="RefSeq" id="WP_345154689.1">
    <property type="nucleotide sequence ID" value="NZ_BAABEO010000036.1"/>
</dbReference>
<feature type="domain" description="HTH tetR-type" evidence="5">
    <location>
        <begin position="7"/>
        <end position="67"/>
    </location>
</feature>
<name>A0ABP7DKC9_9MICC</name>
<dbReference type="EMBL" id="BAABEO010000036">
    <property type="protein sequence ID" value="GAA3704494.1"/>
    <property type="molecule type" value="Genomic_DNA"/>
</dbReference>
<evidence type="ECO:0000256" key="3">
    <source>
        <dbReference type="ARBA" id="ARBA00023163"/>
    </source>
</evidence>
<proteinExistence type="predicted"/>
<dbReference type="Pfam" id="PF00440">
    <property type="entry name" value="TetR_N"/>
    <property type="match status" value="1"/>
</dbReference>
<dbReference type="PANTHER" id="PTHR30055:SF234">
    <property type="entry name" value="HTH-TYPE TRANSCRIPTIONAL REGULATOR BETI"/>
    <property type="match status" value="1"/>
</dbReference>
<dbReference type="SUPFAM" id="SSF46689">
    <property type="entry name" value="Homeodomain-like"/>
    <property type="match status" value="1"/>
</dbReference>
<keyword evidence="3" id="KW-0804">Transcription</keyword>
<evidence type="ECO:0000256" key="4">
    <source>
        <dbReference type="PROSITE-ProRule" id="PRU00335"/>
    </source>
</evidence>
<dbReference type="Proteomes" id="UP001500752">
    <property type="component" value="Unassembled WGS sequence"/>
</dbReference>
<accession>A0ABP7DKC9</accession>
<dbReference type="Pfam" id="PF17932">
    <property type="entry name" value="TetR_C_24"/>
    <property type="match status" value="1"/>
</dbReference>
<feature type="DNA-binding region" description="H-T-H motif" evidence="4">
    <location>
        <begin position="30"/>
        <end position="49"/>
    </location>
</feature>
<dbReference type="PANTHER" id="PTHR30055">
    <property type="entry name" value="HTH-TYPE TRANSCRIPTIONAL REGULATOR RUTR"/>
    <property type="match status" value="1"/>
</dbReference>
<organism evidence="6 7">
    <name type="scientific">Arthrobacter ginkgonis</name>
    <dbReference type="NCBI Taxonomy" id="1630594"/>
    <lineage>
        <taxon>Bacteria</taxon>
        <taxon>Bacillati</taxon>
        <taxon>Actinomycetota</taxon>
        <taxon>Actinomycetes</taxon>
        <taxon>Micrococcales</taxon>
        <taxon>Micrococcaceae</taxon>
        <taxon>Arthrobacter</taxon>
    </lineage>
</organism>
<evidence type="ECO:0000313" key="7">
    <source>
        <dbReference type="Proteomes" id="UP001500752"/>
    </source>
</evidence>
<sequence length="206" mass="22608">MTVRTERNSAQAIREGAAKLFFERGYDATTLRQVAASAGLKVGSLYNHIDSKEHLLLQIMGGIIDDLLARVRATVEGAEGDAVDVLQAALAEHLTFHAERAQEVFIGNAELRSLPEEARLVVVSKRAEYEAFLGKLVIEAGAAGLADVIDARLHVYSFVAQATHIAGWYRPGGRLGLDEIVRIYTRFALRELGVVDADRRVERAVR</sequence>